<feature type="region of interest" description="Disordered" evidence="1">
    <location>
        <begin position="252"/>
        <end position="273"/>
    </location>
</feature>
<comment type="caution">
    <text evidence="3">The sequence shown here is derived from an EMBL/GenBank/DDBJ whole genome shotgun (WGS) entry which is preliminary data.</text>
</comment>
<protein>
    <submittedName>
        <fullName evidence="3">Selectin protein</fullName>
    </submittedName>
</protein>
<dbReference type="InterPro" id="IPR005135">
    <property type="entry name" value="Endo/exonuclease/phosphatase"/>
</dbReference>
<keyword evidence="3" id="KW-0430">Lectin</keyword>
<reference evidence="3 4" key="1">
    <citation type="journal article" date="2021" name="Elife">
        <title>Chloroplast acquisition without the gene transfer in kleptoplastic sea slugs, Plakobranchus ocellatus.</title>
        <authorList>
            <person name="Maeda T."/>
            <person name="Takahashi S."/>
            <person name="Yoshida T."/>
            <person name="Shimamura S."/>
            <person name="Takaki Y."/>
            <person name="Nagai Y."/>
            <person name="Toyoda A."/>
            <person name="Suzuki Y."/>
            <person name="Arimoto A."/>
            <person name="Ishii H."/>
            <person name="Satoh N."/>
            <person name="Nishiyama T."/>
            <person name="Hasebe M."/>
            <person name="Maruyama T."/>
            <person name="Minagawa J."/>
            <person name="Obokata J."/>
            <person name="Shigenobu S."/>
        </authorList>
    </citation>
    <scope>NUCLEOTIDE SEQUENCE [LARGE SCALE GENOMIC DNA]</scope>
</reference>
<dbReference type="Proteomes" id="UP000735302">
    <property type="component" value="Unassembled WGS sequence"/>
</dbReference>
<evidence type="ECO:0000256" key="1">
    <source>
        <dbReference type="SAM" id="MobiDB-lite"/>
    </source>
</evidence>
<name>A0AAV3ZPR2_9GAST</name>
<evidence type="ECO:0000313" key="3">
    <source>
        <dbReference type="EMBL" id="GFN96363.1"/>
    </source>
</evidence>
<dbReference type="PANTHER" id="PTHR33273:SF4">
    <property type="entry name" value="ENDONUCLEASE_EXONUCLEASE_PHOSPHATASE DOMAIN-CONTAINING PROTEIN"/>
    <property type="match status" value="1"/>
</dbReference>
<dbReference type="GO" id="GO:0030246">
    <property type="term" value="F:carbohydrate binding"/>
    <property type="evidence" value="ECO:0007669"/>
    <property type="project" value="UniProtKB-KW"/>
</dbReference>
<dbReference type="Pfam" id="PF14529">
    <property type="entry name" value="Exo_endo_phos_2"/>
    <property type="match status" value="1"/>
</dbReference>
<dbReference type="SUPFAM" id="SSF56219">
    <property type="entry name" value="DNase I-like"/>
    <property type="match status" value="1"/>
</dbReference>
<accession>A0AAV3ZPR2</accession>
<gene>
    <name evidence="3" type="ORF">PoB_002286900</name>
</gene>
<organism evidence="3 4">
    <name type="scientific">Plakobranchus ocellatus</name>
    <dbReference type="NCBI Taxonomy" id="259542"/>
    <lineage>
        <taxon>Eukaryota</taxon>
        <taxon>Metazoa</taxon>
        <taxon>Spiralia</taxon>
        <taxon>Lophotrochozoa</taxon>
        <taxon>Mollusca</taxon>
        <taxon>Gastropoda</taxon>
        <taxon>Heterobranchia</taxon>
        <taxon>Euthyneura</taxon>
        <taxon>Panpulmonata</taxon>
        <taxon>Sacoglossa</taxon>
        <taxon>Placobranchoidea</taxon>
        <taxon>Plakobranchidae</taxon>
        <taxon>Plakobranchus</taxon>
    </lineage>
</organism>
<dbReference type="PANTHER" id="PTHR33273">
    <property type="entry name" value="DOMAIN-CONTAINING PROTEIN, PUTATIVE-RELATED"/>
    <property type="match status" value="1"/>
</dbReference>
<feature type="compositionally biased region" description="Polar residues" evidence="1">
    <location>
        <begin position="263"/>
        <end position="273"/>
    </location>
</feature>
<dbReference type="Gene3D" id="3.60.10.10">
    <property type="entry name" value="Endonuclease/exonuclease/phosphatase"/>
    <property type="match status" value="1"/>
</dbReference>
<feature type="domain" description="Endonuclease/exonuclease/phosphatase" evidence="2">
    <location>
        <begin position="128"/>
        <end position="236"/>
    </location>
</feature>
<dbReference type="InterPro" id="IPR036691">
    <property type="entry name" value="Endo/exonu/phosph_ase_sf"/>
</dbReference>
<evidence type="ECO:0000259" key="2">
    <source>
        <dbReference type="Pfam" id="PF14529"/>
    </source>
</evidence>
<proteinExistence type="predicted"/>
<dbReference type="GO" id="GO:0003824">
    <property type="term" value="F:catalytic activity"/>
    <property type="evidence" value="ECO:0007669"/>
    <property type="project" value="InterPro"/>
</dbReference>
<feature type="compositionally biased region" description="Basic and acidic residues" evidence="1">
    <location>
        <begin position="252"/>
        <end position="262"/>
    </location>
</feature>
<keyword evidence="4" id="KW-1185">Reference proteome</keyword>
<evidence type="ECO:0000313" key="4">
    <source>
        <dbReference type="Proteomes" id="UP000735302"/>
    </source>
</evidence>
<sequence>MERPCCNKKFGLSAQKPGDDQKCRGMSGAAQCTGCLTLRHTELRTVLIKKGVHIVLAQETLLGKNREYSLPGYACYRCQCHLSGKACRGIAAFVRIDLRAIVRNIQTPSSSGVQEVKVWWGGKKCQLWNWYQPPSDKSVSIDLGNATHRFTRTLVAGDANAHHPAYGYENSDAVGECMVDLMNGSNLTSLITERSEPTNLRSRRGLFCPDIALISADLAESTTREELDNVSSDHLPSLITINCCAPAQGRDNKPRWNFEKQTGEFTATHSTML</sequence>
<dbReference type="EMBL" id="BLXT01002667">
    <property type="protein sequence ID" value="GFN96363.1"/>
    <property type="molecule type" value="Genomic_DNA"/>
</dbReference>
<dbReference type="AlphaFoldDB" id="A0AAV3ZPR2"/>